<evidence type="ECO:0000313" key="15">
    <source>
        <dbReference type="Proteomes" id="UP000231057"/>
    </source>
</evidence>
<dbReference type="InterPro" id="IPR004572">
    <property type="entry name" value="Protoporphyrinogen_oxidase"/>
</dbReference>
<dbReference type="SUPFAM" id="SSF54373">
    <property type="entry name" value="FAD-linked reductases, C-terminal domain"/>
    <property type="match status" value="1"/>
</dbReference>
<reference evidence="15" key="2">
    <citation type="journal article" date="2022" name="Front. Microbiol.">
        <title>Comparative Genomic Analysis Revealed Distinct Molecular Components and Organization of CO2-Concentrating Mechanism in Thermophilic Cyanobacteria.</title>
        <authorList>
            <person name="Tang J."/>
            <person name="Zhou H."/>
            <person name="Yao D."/>
            <person name="Riaz S."/>
            <person name="You D."/>
            <person name="Klepacz-Smolka A."/>
            <person name="Daroch M."/>
        </authorList>
    </citation>
    <scope>NUCLEOTIDE SEQUENCE [LARGE SCALE GENOMIC DNA]</scope>
    <source>
        <strain evidence="15">PCC 6715</strain>
    </source>
</reference>
<protein>
    <recommendedName>
        <fullName evidence="6 12">Coproporphyrinogen III oxidase</fullName>
        <ecNumber evidence="5 12">1.3.3.15</ecNumber>
    </recommendedName>
</protein>
<evidence type="ECO:0000256" key="3">
    <source>
        <dbReference type="ARBA" id="ARBA00004744"/>
    </source>
</evidence>
<dbReference type="Gene3D" id="1.10.3110.10">
    <property type="entry name" value="protoporphyrinogen ix oxidase, domain 3"/>
    <property type="match status" value="1"/>
</dbReference>
<keyword evidence="9" id="KW-0809">Transit peptide</keyword>
<evidence type="ECO:0000256" key="2">
    <source>
        <dbReference type="ARBA" id="ARBA00001974"/>
    </source>
</evidence>
<dbReference type="Gene3D" id="3.90.660.20">
    <property type="entry name" value="Protoporphyrinogen oxidase, mitochondrial, domain 2"/>
    <property type="match status" value="1"/>
</dbReference>
<dbReference type="GO" id="GO:0005737">
    <property type="term" value="C:cytoplasm"/>
    <property type="evidence" value="ECO:0007669"/>
    <property type="project" value="UniProtKB-SubCell"/>
</dbReference>
<dbReference type="InterPro" id="IPR050464">
    <property type="entry name" value="Zeta_carotene_desat/Oxidored"/>
</dbReference>
<evidence type="ECO:0000256" key="5">
    <source>
        <dbReference type="ARBA" id="ARBA00012402"/>
    </source>
</evidence>
<keyword evidence="8 12" id="KW-0274">FAD</keyword>
<proteinExistence type="inferred from homology"/>
<name>A0A2D2Q4W0_PARLV</name>
<dbReference type="AlphaFoldDB" id="A0A2D2Q4W0"/>
<organism evidence="14 15">
    <name type="scientific">Parathermosynechococcus lividus PCC 6715</name>
    <dbReference type="NCBI Taxonomy" id="1917166"/>
    <lineage>
        <taxon>Bacteria</taxon>
        <taxon>Bacillati</taxon>
        <taxon>Cyanobacteriota</taxon>
        <taxon>Cyanophyceae</taxon>
        <taxon>Acaryochloridales</taxon>
        <taxon>Thermosynechococcaceae</taxon>
        <taxon>Parathermosynechococcus</taxon>
    </lineage>
</organism>
<keyword evidence="11 12" id="KW-0350">Heme biosynthesis</keyword>
<keyword evidence="7 12" id="KW-0285">Flavoprotein</keyword>
<keyword evidence="10 12" id="KW-0560">Oxidoreductase</keyword>
<evidence type="ECO:0000256" key="4">
    <source>
        <dbReference type="ARBA" id="ARBA00008310"/>
    </source>
</evidence>
<keyword evidence="12" id="KW-0963">Cytoplasm</keyword>
<comment type="pathway">
    <text evidence="3 12">Porphyrin-containing compound metabolism; protoheme biosynthesis.</text>
</comment>
<dbReference type="Pfam" id="PF01593">
    <property type="entry name" value="Amino_oxidase"/>
    <property type="match status" value="1"/>
</dbReference>
<dbReference type="GO" id="GO:0004729">
    <property type="term" value="F:oxygen-dependent protoporphyrinogen oxidase activity"/>
    <property type="evidence" value="ECO:0007669"/>
    <property type="project" value="UniProtKB-UniRule"/>
</dbReference>
<dbReference type="KEGG" id="slw:BRW62_03190"/>
<comment type="similarity">
    <text evidence="4 12">Belongs to the protoporphyrinogen/coproporphyrinogen oxidase family. Coproporphyrinogen III oxidase subfamily.</text>
</comment>
<dbReference type="Gene3D" id="3.50.50.60">
    <property type="entry name" value="FAD/NAD(P)-binding domain"/>
    <property type="match status" value="1"/>
</dbReference>
<dbReference type="FunFam" id="1.10.3110.10:FF:000002">
    <property type="entry name" value="Protoporphyrinogen oxidase"/>
    <property type="match status" value="1"/>
</dbReference>
<sequence>MVVDVAVVGAGLSGLSVAWRLQQVAPQYKVVVLEASDRLGGNITTEARDGFVWELGPNSFAPTPALLHLIAEVGLQDQLLRGDRRLPRYIYWRGKLHPLEPTRPLALATSGLLSPWGKLRAALGAFGFVPPYLRDADESVSSFFQRHLGKEVAERLVAPFVSGVYAGDPQQLSAAAAFRRIVQLEQLGGALIPGALRLRRQQPPKPTPPKGLEMRPGELGSFQEGLSALPRAIAHHLAAPIHLQTALHQLTPELSGGYTLSATTPDGEQAWRARSVVLATPAYVTADLLRPWQPTIAAGLEAIPYPAVACVVLAYPAAVGVTARPGFGVLIPRTQGLRTLGTIWSSCLFPERTPSGWQVFTSFIGGATDPELATLEPEAIVQQVQQDLEHMLALPPAKARLLGMKLWRRAIPQYTLGYPQQWQQITHALKHLPGLFLCSNYAAGVALGDRVEHGYNTAAAVDAYLGGTYGSV</sequence>
<dbReference type="Proteomes" id="UP000231057">
    <property type="component" value="Chromosome"/>
</dbReference>
<evidence type="ECO:0000256" key="1">
    <source>
        <dbReference type="ARBA" id="ARBA00001755"/>
    </source>
</evidence>
<comment type="subcellular location">
    <subcellularLocation>
        <location evidence="12">Cytoplasm</location>
    </subcellularLocation>
</comment>
<evidence type="ECO:0000256" key="10">
    <source>
        <dbReference type="ARBA" id="ARBA00023002"/>
    </source>
</evidence>
<comment type="function">
    <text evidence="12">Involved in coproporphyrin-dependent heme b biosynthesis. Catalyzes the oxidation of coproporphyrinogen III to coproporphyrin III.</text>
</comment>
<gene>
    <name evidence="14" type="ORF">BRW62_03190</name>
</gene>
<dbReference type="UniPathway" id="UPA00252"/>
<comment type="catalytic activity">
    <reaction evidence="1">
        <text>coproporphyrinogen III + 3 O2 = coproporphyrin III + 3 H2O2</text>
        <dbReference type="Rhea" id="RHEA:43436"/>
        <dbReference type="ChEBI" id="CHEBI:15379"/>
        <dbReference type="ChEBI" id="CHEBI:16240"/>
        <dbReference type="ChEBI" id="CHEBI:57309"/>
        <dbReference type="ChEBI" id="CHEBI:131725"/>
        <dbReference type="EC" id="1.3.3.15"/>
    </reaction>
    <physiologicalReaction direction="left-to-right" evidence="1">
        <dbReference type="Rhea" id="RHEA:43437"/>
    </physiologicalReaction>
</comment>
<dbReference type="NCBIfam" id="TIGR00562">
    <property type="entry name" value="proto_IX_ox"/>
    <property type="match status" value="1"/>
</dbReference>
<dbReference type="GO" id="GO:0006783">
    <property type="term" value="P:heme biosynthetic process"/>
    <property type="evidence" value="ECO:0007669"/>
    <property type="project" value="UniProtKB-UniRule"/>
</dbReference>
<evidence type="ECO:0000256" key="11">
    <source>
        <dbReference type="ARBA" id="ARBA00023133"/>
    </source>
</evidence>
<keyword evidence="15" id="KW-1185">Reference proteome</keyword>
<evidence type="ECO:0000256" key="6">
    <source>
        <dbReference type="ARBA" id="ARBA00019046"/>
    </source>
</evidence>
<dbReference type="PANTHER" id="PTHR42923:SF3">
    <property type="entry name" value="PROTOPORPHYRINOGEN OXIDASE"/>
    <property type="match status" value="1"/>
</dbReference>
<comment type="cofactor">
    <cofactor evidence="2 12">
        <name>FAD</name>
        <dbReference type="ChEBI" id="CHEBI:57692"/>
    </cofactor>
</comment>
<evidence type="ECO:0000256" key="8">
    <source>
        <dbReference type="ARBA" id="ARBA00022827"/>
    </source>
</evidence>
<dbReference type="SUPFAM" id="SSF51905">
    <property type="entry name" value="FAD/NAD(P)-binding domain"/>
    <property type="match status" value="1"/>
</dbReference>
<evidence type="ECO:0000256" key="9">
    <source>
        <dbReference type="ARBA" id="ARBA00022946"/>
    </source>
</evidence>
<dbReference type="InterPro" id="IPR002937">
    <property type="entry name" value="Amino_oxidase"/>
</dbReference>
<evidence type="ECO:0000259" key="13">
    <source>
        <dbReference type="Pfam" id="PF01593"/>
    </source>
</evidence>
<dbReference type="EMBL" id="CP018092">
    <property type="protein sequence ID" value="ATS19479.1"/>
    <property type="molecule type" value="Genomic_DNA"/>
</dbReference>
<accession>A0A2D2Q4W0</accession>
<evidence type="ECO:0000256" key="7">
    <source>
        <dbReference type="ARBA" id="ARBA00022630"/>
    </source>
</evidence>
<evidence type="ECO:0000313" key="14">
    <source>
        <dbReference type="EMBL" id="ATS19479.1"/>
    </source>
</evidence>
<dbReference type="PANTHER" id="PTHR42923">
    <property type="entry name" value="PROTOPORPHYRINOGEN OXIDASE"/>
    <property type="match status" value="1"/>
</dbReference>
<evidence type="ECO:0000256" key="12">
    <source>
        <dbReference type="RuleBase" id="RU364052"/>
    </source>
</evidence>
<dbReference type="InterPro" id="IPR036188">
    <property type="entry name" value="FAD/NAD-bd_sf"/>
</dbReference>
<dbReference type="EC" id="1.3.3.15" evidence="5 12"/>
<feature type="domain" description="Amine oxidase" evidence="13">
    <location>
        <begin position="12"/>
        <end position="461"/>
    </location>
</feature>
<reference evidence="14 15" key="1">
    <citation type="submission" date="2016-11" db="EMBL/GenBank/DDBJ databases">
        <title>Complete genome sequence of thermophilic cyanobacteria strain Synechococcus sp. PCC6715.</title>
        <authorList>
            <person name="Tang J."/>
            <person name="Daroch M."/>
            <person name="Liang Y."/>
            <person name="Jiang D."/>
            <person name="Shah M."/>
        </authorList>
    </citation>
    <scope>NUCLEOTIDE SEQUENCE [LARGE SCALE GENOMIC DNA]</scope>
    <source>
        <strain evidence="14 15">PCC 6715</strain>
    </source>
</reference>